<evidence type="ECO:0000256" key="7">
    <source>
        <dbReference type="ARBA" id="ARBA00022801"/>
    </source>
</evidence>
<dbReference type="PROSITE" id="PS52044">
    <property type="entry name" value="VLRF1"/>
    <property type="match status" value="1"/>
</dbReference>
<evidence type="ECO:0000256" key="9">
    <source>
        <dbReference type="ARBA" id="ARBA00023054"/>
    </source>
</evidence>
<protein>
    <recommendedName>
        <fullName evidence="10">VLRF1 domain-containing protein</fullName>
    </recommendedName>
</protein>
<keyword evidence="7" id="KW-0378">Hydrolase</keyword>
<organism evidence="11 12">
    <name type="scientific">Algoriphagus aquatilis</name>
    <dbReference type="NCBI Taxonomy" id="490186"/>
    <lineage>
        <taxon>Bacteria</taxon>
        <taxon>Pseudomonadati</taxon>
        <taxon>Bacteroidota</taxon>
        <taxon>Cytophagia</taxon>
        <taxon>Cytophagales</taxon>
        <taxon>Cyclobacteriaceae</taxon>
        <taxon>Algoriphagus</taxon>
    </lineage>
</organism>
<sequence>MTIPQSISLSLSDAEQILTHAKESHWIVNYEEEKHQLVLEKENEWLAKMYLPWTYEWDEKKGLDVRPETHFSLALIRAGQAAVGYFHQGQLIDHRVFRAYMVRQKQGKSQIKHLKTKGKSRAGSRIRLAETARFFEEINERLQTYSAQYPMDFWGISCAKTMWPYFFDSEVSPPFSSKDANLIELPFHIAQASFEELEKAGKLLSQFHLILSDKGKDAINLKSKEIEITDSEDW</sequence>
<keyword evidence="3" id="KW-0963">Cytoplasm</keyword>
<evidence type="ECO:0000313" key="11">
    <source>
        <dbReference type="EMBL" id="MFC5190857.1"/>
    </source>
</evidence>
<dbReference type="PANTHER" id="PTHR16036:SF2">
    <property type="entry name" value="TRNA ENDONUCLEASE ANKZF1"/>
    <property type="match status" value="1"/>
</dbReference>
<evidence type="ECO:0000256" key="1">
    <source>
        <dbReference type="ARBA" id="ARBA00004496"/>
    </source>
</evidence>
<gene>
    <name evidence="11" type="ORF">ACFPIK_03705</name>
</gene>
<accession>A0ABW0BSL9</accession>
<evidence type="ECO:0000256" key="8">
    <source>
        <dbReference type="ARBA" id="ARBA00023043"/>
    </source>
</evidence>
<feature type="domain" description="VLRF1" evidence="10">
    <location>
        <begin position="67"/>
        <end position="207"/>
    </location>
</feature>
<proteinExistence type="inferred from homology"/>
<dbReference type="Pfam" id="PF18826">
    <property type="entry name" value="bVLRF1"/>
    <property type="match status" value="1"/>
</dbReference>
<comment type="caution">
    <text evidence="11">The sequence shown here is derived from an EMBL/GenBank/DDBJ whole genome shotgun (WGS) entry which is preliminary data.</text>
</comment>
<dbReference type="RefSeq" id="WP_377912342.1">
    <property type="nucleotide sequence ID" value="NZ_JBHSKS010000002.1"/>
</dbReference>
<keyword evidence="8" id="KW-0040">ANK repeat</keyword>
<evidence type="ECO:0000259" key="10">
    <source>
        <dbReference type="PROSITE" id="PS52044"/>
    </source>
</evidence>
<name>A0ABW0BSL9_9BACT</name>
<evidence type="ECO:0000256" key="5">
    <source>
        <dbReference type="ARBA" id="ARBA00022737"/>
    </source>
</evidence>
<keyword evidence="4" id="KW-0540">Nuclease</keyword>
<evidence type="ECO:0000256" key="3">
    <source>
        <dbReference type="ARBA" id="ARBA00022490"/>
    </source>
</evidence>
<evidence type="ECO:0000256" key="4">
    <source>
        <dbReference type="ARBA" id="ARBA00022722"/>
    </source>
</evidence>
<comment type="subcellular location">
    <subcellularLocation>
        <location evidence="1">Cytoplasm</location>
    </subcellularLocation>
</comment>
<keyword evidence="5" id="KW-0677">Repeat</keyword>
<reference evidence="12" key="1">
    <citation type="journal article" date="2019" name="Int. J. Syst. Evol. Microbiol.">
        <title>The Global Catalogue of Microorganisms (GCM) 10K type strain sequencing project: providing services to taxonomists for standard genome sequencing and annotation.</title>
        <authorList>
            <consortium name="The Broad Institute Genomics Platform"/>
            <consortium name="The Broad Institute Genome Sequencing Center for Infectious Disease"/>
            <person name="Wu L."/>
            <person name="Ma J."/>
        </authorList>
    </citation>
    <scope>NUCLEOTIDE SEQUENCE [LARGE SCALE GENOMIC DNA]</scope>
    <source>
        <strain evidence="12">CGMCC 1.7030</strain>
    </source>
</reference>
<evidence type="ECO:0000256" key="6">
    <source>
        <dbReference type="ARBA" id="ARBA00022759"/>
    </source>
</evidence>
<dbReference type="Proteomes" id="UP001596163">
    <property type="component" value="Unassembled WGS sequence"/>
</dbReference>
<keyword evidence="12" id="KW-1185">Reference proteome</keyword>
<evidence type="ECO:0000313" key="12">
    <source>
        <dbReference type="Proteomes" id="UP001596163"/>
    </source>
</evidence>
<evidence type="ECO:0000256" key="2">
    <source>
        <dbReference type="ARBA" id="ARBA00009262"/>
    </source>
</evidence>
<dbReference type="InterPro" id="IPR047139">
    <property type="entry name" value="ANKZ1/VMS1"/>
</dbReference>
<keyword evidence="6" id="KW-0255">Endonuclease</keyword>
<dbReference type="PANTHER" id="PTHR16036">
    <property type="entry name" value="ANKYRIN REPEAT AND ZINC FINGER DOMAIN-CONTAINING PROTEIN 1"/>
    <property type="match status" value="1"/>
</dbReference>
<keyword evidence="9" id="KW-0175">Coiled coil</keyword>
<dbReference type="InterPro" id="IPR041175">
    <property type="entry name" value="VLRF1/Vms1"/>
</dbReference>
<comment type="similarity">
    <text evidence="2">Belongs to the ANKZF1/VMS1 family.</text>
</comment>
<dbReference type="EMBL" id="JBHSKS010000002">
    <property type="protein sequence ID" value="MFC5190857.1"/>
    <property type="molecule type" value="Genomic_DNA"/>
</dbReference>